<dbReference type="InterPro" id="IPR021136">
    <property type="entry name" value="Flagellar_hook_control-like_C"/>
</dbReference>
<evidence type="ECO:0000259" key="2">
    <source>
        <dbReference type="Pfam" id="PF02120"/>
    </source>
</evidence>
<feature type="compositionally biased region" description="Low complexity" evidence="1">
    <location>
        <begin position="61"/>
        <end position="71"/>
    </location>
</feature>
<accession>A0A7V6A3F5</accession>
<dbReference type="InterPro" id="IPR038610">
    <property type="entry name" value="FliK-like_C_sf"/>
</dbReference>
<feature type="compositionally biased region" description="Pro residues" evidence="1">
    <location>
        <begin position="466"/>
        <end position="477"/>
    </location>
</feature>
<comment type="caution">
    <text evidence="3">The sequence shown here is derived from an EMBL/GenBank/DDBJ whole genome shotgun (WGS) entry which is preliminary data.</text>
</comment>
<sequence>MQTCAPNATALFHAWARGAEASTPPAQDAFRDIFATHLLARLNAKREGAGGTGPSLSRLRSSPGCSRSFSSVAGSRRPDVRRAPERKADQAPSQAQPEDTAPGTAGSSDESRRTAAAGREGRPQAVRRHHHKPESQTSKGGLAAGQNQAASQASPNQDRAEATAPTPPPALQSLIAFLQSFPNGSLKISQPQVPEVAAFLQRAGLPQGVIDRLLAPASTGEISLTATALQAAWQQVAGPGQGNAAVPGQTTAPDTPAGRPTETASQSDQTQEIQQTPAYRALWERLALPPSMVPTVRLALARLGASPQELGQLDDKGQDQGVPLTRVWQILQSLKDGGNAGGGAGGQSGAAVAAETSQAAVLGQQKVTGTEMQEWQHMLLKAGLPPEVVEKVLGQKSVGTQGELQDNLLAAAPTGQPIPTVAEPKPVYQPQQLQMRPFFWQSGPGGDQPQLNGGDAEAKGQNLAAPPAPPGPTPAAPAPGENFALPAFAAELQGFSQGATGNAAPLSEAGATWPLLPPEVRESLWTQLQAGITTNLGQGENTVTLNLNPPELGQIQLTLNLNGQDLSVAAVASRPEAAQLASLGMPQLVQALAQQGLVLTDFQVRLQDQPQRLISPVLAGARDKGSASGGQSSTSSRRRAGEVDRFV</sequence>
<feature type="domain" description="Flagellar hook-length control protein-like C-terminal" evidence="2">
    <location>
        <begin position="532"/>
        <end position="611"/>
    </location>
</feature>
<evidence type="ECO:0000256" key="1">
    <source>
        <dbReference type="SAM" id="MobiDB-lite"/>
    </source>
</evidence>
<evidence type="ECO:0000313" key="3">
    <source>
        <dbReference type="EMBL" id="HHS29425.1"/>
    </source>
</evidence>
<feature type="compositionally biased region" description="Basic and acidic residues" evidence="1">
    <location>
        <begin position="76"/>
        <end position="89"/>
    </location>
</feature>
<dbReference type="EMBL" id="DTGR01000111">
    <property type="protein sequence ID" value="HHS29425.1"/>
    <property type="molecule type" value="Genomic_DNA"/>
</dbReference>
<feature type="region of interest" description="Disordered" evidence="1">
    <location>
        <begin position="45"/>
        <end position="168"/>
    </location>
</feature>
<dbReference type="Gene3D" id="3.30.750.140">
    <property type="match status" value="1"/>
</dbReference>
<feature type="region of interest" description="Disordered" evidence="1">
    <location>
        <begin position="617"/>
        <end position="647"/>
    </location>
</feature>
<dbReference type="PANTHER" id="PTHR37533">
    <property type="entry name" value="FLAGELLAR HOOK-LENGTH CONTROL PROTEIN"/>
    <property type="match status" value="1"/>
</dbReference>
<protein>
    <recommendedName>
        <fullName evidence="2">Flagellar hook-length control protein-like C-terminal domain-containing protein</fullName>
    </recommendedName>
</protein>
<dbReference type="AlphaFoldDB" id="A0A7V6A3F5"/>
<feature type="region of interest" description="Disordered" evidence="1">
    <location>
        <begin position="438"/>
        <end position="481"/>
    </location>
</feature>
<proteinExistence type="predicted"/>
<feature type="region of interest" description="Disordered" evidence="1">
    <location>
        <begin position="239"/>
        <end position="274"/>
    </location>
</feature>
<feature type="compositionally biased region" description="Low complexity" evidence="1">
    <location>
        <begin position="144"/>
        <end position="157"/>
    </location>
</feature>
<reference evidence="3" key="1">
    <citation type="journal article" date="2020" name="mSystems">
        <title>Genome- and Community-Level Interaction Insights into Carbon Utilization and Element Cycling Functions of Hydrothermarchaeota in Hydrothermal Sediment.</title>
        <authorList>
            <person name="Zhou Z."/>
            <person name="Liu Y."/>
            <person name="Xu W."/>
            <person name="Pan J."/>
            <person name="Luo Z.H."/>
            <person name="Li M."/>
        </authorList>
    </citation>
    <scope>NUCLEOTIDE SEQUENCE [LARGE SCALE GENOMIC DNA]</scope>
    <source>
        <strain evidence="3">SpSt-767</strain>
    </source>
</reference>
<dbReference type="PANTHER" id="PTHR37533:SF2">
    <property type="entry name" value="FLAGELLAR HOOK-LENGTH CONTROL PROTEIN"/>
    <property type="match status" value="1"/>
</dbReference>
<organism evidence="3">
    <name type="scientific">Desulfobacca acetoxidans</name>
    <dbReference type="NCBI Taxonomy" id="60893"/>
    <lineage>
        <taxon>Bacteria</taxon>
        <taxon>Pseudomonadati</taxon>
        <taxon>Thermodesulfobacteriota</taxon>
        <taxon>Desulfobaccia</taxon>
        <taxon>Desulfobaccales</taxon>
        <taxon>Desulfobaccaceae</taxon>
        <taxon>Desulfobacca</taxon>
    </lineage>
</organism>
<dbReference type="Pfam" id="PF02120">
    <property type="entry name" value="Flg_hook"/>
    <property type="match status" value="1"/>
</dbReference>
<gene>
    <name evidence="3" type="ORF">ENV52_06965</name>
</gene>
<name>A0A7V6A3F5_9BACT</name>
<dbReference type="CDD" id="cd17470">
    <property type="entry name" value="T3SS_Flik_C"/>
    <property type="match status" value="1"/>
</dbReference>
<feature type="compositionally biased region" description="Polar residues" evidence="1">
    <location>
        <begin position="262"/>
        <end position="274"/>
    </location>
</feature>
<dbReference type="InterPro" id="IPR052563">
    <property type="entry name" value="FliK"/>
</dbReference>